<dbReference type="PANTHER" id="PTHR10302:SF27">
    <property type="entry name" value="SINGLE-STRANDED DNA-BINDING PROTEIN"/>
    <property type="match status" value="1"/>
</dbReference>
<proteinExistence type="inferred from homology"/>
<keyword evidence="1 2" id="KW-0238">DNA-binding</keyword>
<accession>A0A2T5RI83</accession>
<dbReference type="RefSeq" id="WP_108140942.1">
    <property type="nucleotide sequence ID" value="NZ_JBQPXQ010000009.1"/>
</dbReference>
<dbReference type="Gene3D" id="2.40.50.140">
    <property type="entry name" value="Nucleic acid-binding proteins"/>
    <property type="match status" value="1"/>
</dbReference>
<name>A0A2T5RI83_9FIRM</name>
<dbReference type="HAMAP" id="MF_00984">
    <property type="entry name" value="SSB"/>
    <property type="match status" value="1"/>
</dbReference>
<dbReference type="CDD" id="cd04496">
    <property type="entry name" value="SSB_OBF"/>
    <property type="match status" value="1"/>
</dbReference>
<evidence type="ECO:0000313" key="6">
    <source>
        <dbReference type="Proteomes" id="UP000244089"/>
    </source>
</evidence>
<reference evidence="5 6" key="1">
    <citation type="submission" date="2018-04" db="EMBL/GenBank/DDBJ databases">
        <title>Subsurface microbial communities from deep shales in Ohio and West Virginia, USA.</title>
        <authorList>
            <person name="Wrighton K."/>
        </authorList>
    </citation>
    <scope>NUCLEOTIDE SEQUENCE [LARGE SCALE GENOMIC DNA]</scope>
    <source>
        <strain evidence="5 6">WC1</strain>
    </source>
</reference>
<dbReference type="EMBL" id="QAXS01000021">
    <property type="protein sequence ID" value="PTV97927.1"/>
    <property type="molecule type" value="Genomic_DNA"/>
</dbReference>
<dbReference type="GO" id="GO:0003697">
    <property type="term" value="F:single-stranded DNA binding"/>
    <property type="evidence" value="ECO:0007669"/>
    <property type="project" value="UniProtKB-UniRule"/>
</dbReference>
<protein>
    <recommendedName>
        <fullName evidence="2 3">Single-stranded DNA-binding protein</fullName>
        <shortName evidence="2">SSB</shortName>
    </recommendedName>
</protein>
<dbReference type="Pfam" id="PF00436">
    <property type="entry name" value="SSB"/>
    <property type="match status" value="1"/>
</dbReference>
<dbReference type="OrthoDB" id="9809878at2"/>
<dbReference type="SUPFAM" id="SSF50249">
    <property type="entry name" value="Nucleic acid-binding proteins"/>
    <property type="match status" value="1"/>
</dbReference>
<comment type="subunit">
    <text evidence="2">Homotetramer.</text>
</comment>
<dbReference type="Proteomes" id="UP000244089">
    <property type="component" value="Unassembled WGS sequence"/>
</dbReference>
<dbReference type="PROSITE" id="PS50935">
    <property type="entry name" value="SSB"/>
    <property type="match status" value="1"/>
</dbReference>
<dbReference type="PIRSF" id="PIRSF002070">
    <property type="entry name" value="SSB"/>
    <property type="match status" value="1"/>
</dbReference>
<dbReference type="PANTHER" id="PTHR10302">
    <property type="entry name" value="SINGLE-STRANDED DNA-BINDING PROTEIN"/>
    <property type="match status" value="1"/>
</dbReference>
<evidence type="ECO:0000313" key="5">
    <source>
        <dbReference type="EMBL" id="PTV97927.1"/>
    </source>
</evidence>
<dbReference type="GO" id="GO:0006260">
    <property type="term" value="P:DNA replication"/>
    <property type="evidence" value="ECO:0007669"/>
    <property type="project" value="InterPro"/>
</dbReference>
<feature type="compositionally biased region" description="Acidic residues" evidence="4">
    <location>
        <begin position="141"/>
        <end position="160"/>
    </location>
</feature>
<comment type="caution">
    <text evidence="5">The sequence shown here is derived from an EMBL/GenBank/DDBJ whole genome shotgun (WGS) entry which is preliminary data.</text>
</comment>
<sequence length="160" mass="18398">MLNRIVLIGRLTRDPELRYTSNGTPVCNFTLAVERNYTNRNGDRDVDFINIVTWRGLAENCARHLGKGRLVGVDGSLQIRKSENNNRTYINPEVNADNVRFLDFGNNNGSRNNNQGQSQNNQNNRQQNNNQAQQNKKQEQDDFDAQFDDNFDADDFDVPF</sequence>
<dbReference type="NCBIfam" id="TIGR00621">
    <property type="entry name" value="ssb"/>
    <property type="match status" value="1"/>
</dbReference>
<evidence type="ECO:0000256" key="4">
    <source>
        <dbReference type="SAM" id="MobiDB-lite"/>
    </source>
</evidence>
<dbReference type="InterPro" id="IPR012340">
    <property type="entry name" value="NA-bd_OB-fold"/>
</dbReference>
<feature type="compositionally biased region" description="Low complexity" evidence="4">
    <location>
        <begin position="106"/>
        <end position="135"/>
    </location>
</feature>
<comment type="caution">
    <text evidence="2">Lacks conserved residue(s) required for the propagation of feature annotation.</text>
</comment>
<feature type="region of interest" description="Disordered" evidence="4">
    <location>
        <begin position="102"/>
        <end position="160"/>
    </location>
</feature>
<organism evidence="5 6">
    <name type="scientific">Halanaerobium saccharolyticum</name>
    <dbReference type="NCBI Taxonomy" id="43595"/>
    <lineage>
        <taxon>Bacteria</taxon>
        <taxon>Bacillati</taxon>
        <taxon>Bacillota</taxon>
        <taxon>Clostridia</taxon>
        <taxon>Halanaerobiales</taxon>
        <taxon>Halanaerobiaceae</taxon>
        <taxon>Halanaerobium</taxon>
    </lineage>
</organism>
<evidence type="ECO:0000256" key="1">
    <source>
        <dbReference type="ARBA" id="ARBA00023125"/>
    </source>
</evidence>
<dbReference type="AlphaFoldDB" id="A0A2T5RI83"/>
<evidence type="ECO:0000256" key="2">
    <source>
        <dbReference type="HAMAP-Rule" id="MF_00984"/>
    </source>
</evidence>
<evidence type="ECO:0000256" key="3">
    <source>
        <dbReference type="PIRNR" id="PIRNR002070"/>
    </source>
</evidence>
<gene>
    <name evidence="5" type="ORF">C8C76_12131</name>
</gene>
<dbReference type="GO" id="GO:0009295">
    <property type="term" value="C:nucleoid"/>
    <property type="evidence" value="ECO:0007669"/>
    <property type="project" value="TreeGrafter"/>
</dbReference>
<dbReference type="InterPro" id="IPR000424">
    <property type="entry name" value="Primosome_PriB/ssb"/>
</dbReference>
<dbReference type="InterPro" id="IPR011344">
    <property type="entry name" value="ssDNA-bd"/>
</dbReference>